<keyword evidence="2" id="KW-0812">Transmembrane</keyword>
<keyword evidence="2" id="KW-1133">Transmembrane helix</keyword>
<sequence length="350" mass="37606">MRNRTFKALAAALGAAALVAAPLVTAGASADDAPDAWPADTVGVKGELVEWTSETNHTDYWEEEYPNAVACYSSEGNTDHGRITDDGKTVTLNEYDSSWPGDHWEVLVIKAGSLWNSVIENPEPGVAYASPPNDGGKQANVSHWIVCKGEYPTEKPKDKVTETEESTTDCGDEVVVTVTTITTTPYKWDAEAEEWVLDEANAKTEEKRETRELTEEEWADCNPTTTKTTYGEWVDGEWECGDTTVTQTREVYTTVYHGEDAEPTVTTTETQTRELTAEESEQDCTPTPTPTPTVTPADPGGTPTSTDSEALAATGGGISPMFAVAGGAVLFAGVSAVAFAAYRRRQGAAE</sequence>
<feature type="chain" id="PRO_5046624056" description="LPXTG cell wall anchor domain-containing protein" evidence="3">
    <location>
        <begin position="31"/>
        <end position="350"/>
    </location>
</feature>
<gene>
    <name evidence="4" type="ORF">JNB61_14665</name>
</gene>
<accession>A0ABS7I046</accession>
<name>A0ABS7I046_9MICO</name>
<feature type="region of interest" description="Disordered" evidence="1">
    <location>
        <begin position="261"/>
        <end position="311"/>
    </location>
</feature>
<evidence type="ECO:0000256" key="1">
    <source>
        <dbReference type="SAM" id="MobiDB-lite"/>
    </source>
</evidence>
<comment type="caution">
    <text evidence="4">The sequence shown here is derived from an EMBL/GenBank/DDBJ whole genome shotgun (WGS) entry which is preliminary data.</text>
</comment>
<dbReference type="EMBL" id="JAEUAX010000008">
    <property type="protein sequence ID" value="MBW9111021.1"/>
    <property type="molecule type" value="Genomic_DNA"/>
</dbReference>
<evidence type="ECO:0000256" key="3">
    <source>
        <dbReference type="SAM" id="SignalP"/>
    </source>
</evidence>
<evidence type="ECO:0000313" key="4">
    <source>
        <dbReference type="EMBL" id="MBW9111021.1"/>
    </source>
</evidence>
<evidence type="ECO:0000256" key="2">
    <source>
        <dbReference type="SAM" id="Phobius"/>
    </source>
</evidence>
<dbReference type="RefSeq" id="WP_220340095.1">
    <property type="nucleotide sequence ID" value="NZ_JAEUAX010000008.1"/>
</dbReference>
<reference evidence="4 5" key="1">
    <citation type="journal article" date="2021" name="MBio">
        <title>Poor Competitiveness of Bradyrhizobium in Pigeon Pea Root Colonization in Indian Soils.</title>
        <authorList>
            <person name="Chalasani D."/>
            <person name="Basu A."/>
            <person name="Pullabhotla S.V.S.R.N."/>
            <person name="Jorrin B."/>
            <person name="Neal A.L."/>
            <person name="Poole P.S."/>
            <person name="Podile A.R."/>
            <person name="Tkacz A."/>
        </authorList>
    </citation>
    <scope>NUCLEOTIDE SEQUENCE [LARGE SCALE GENOMIC DNA]</scope>
    <source>
        <strain evidence="4 5">HU12</strain>
    </source>
</reference>
<keyword evidence="3" id="KW-0732">Signal</keyword>
<feature type="compositionally biased region" description="Low complexity" evidence="1">
    <location>
        <begin position="294"/>
        <end position="304"/>
    </location>
</feature>
<feature type="signal peptide" evidence="3">
    <location>
        <begin position="1"/>
        <end position="30"/>
    </location>
</feature>
<evidence type="ECO:0000313" key="5">
    <source>
        <dbReference type="Proteomes" id="UP000777440"/>
    </source>
</evidence>
<feature type="transmembrane region" description="Helical" evidence="2">
    <location>
        <begin position="321"/>
        <end position="342"/>
    </location>
</feature>
<evidence type="ECO:0008006" key="6">
    <source>
        <dbReference type="Google" id="ProtNLM"/>
    </source>
</evidence>
<proteinExistence type="predicted"/>
<protein>
    <recommendedName>
        <fullName evidence="6">LPXTG cell wall anchor domain-containing protein</fullName>
    </recommendedName>
</protein>
<organism evidence="4 5">
    <name type="scientific">Microbacterium ureisolvens</name>
    <dbReference type="NCBI Taxonomy" id="2781186"/>
    <lineage>
        <taxon>Bacteria</taxon>
        <taxon>Bacillati</taxon>
        <taxon>Actinomycetota</taxon>
        <taxon>Actinomycetes</taxon>
        <taxon>Micrococcales</taxon>
        <taxon>Microbacteriaceae</taxon>
        <taxon>Microbacterium</taxon>
    </lineage>
</organism>
<keyword evidence="5" id="KW-1185">Reference proteome</keyword>
<keyword evidence="2" id="KW-0472">Membrane</keyword>
<dbReference type="Proteomes" id="UP000777440">
    <property type="component" value="Unassembled WGS sequence"/>
</dbReference>